<name>A0ABR1ZIR1_9ROSI</name>
<dbReference type="Proteomes" id="UP001396334">
    <property type="component" value="Unassembled WGS sequence"/>
</dbReference>
<dbReference type="Gene3D" id="3.30.420.10">
    <property type="entry name" value="Ribonuclease H-like superfamily/Ribonuclease H"/>
    <property type="match status" value="1"/>
</dbReference>
<dbReference type="PANTHER" id="PTHR33033">
    <property type="entry name" value="POLYNUCLEOTIDYL TRANSFERASE, RIBONUCLEASE H-LIKE SUPERFAMILY PROTEIN-RELATED"/>
    <property type="match status" value="1"/>
</dbReference>
<dbReference type="SUPFAM" id="SSF53098">
    <property type="entry name" value="Ribonuclease H-like"/>
    <property type="match status" value="1"/>
</dbReference>
<organism evidence="1 2">
    <name type="scientific">Hibiscus sabdariffa</name>
    <name type="common">roselle</name>
    <dbReference type="NCBI Taxonomy" id="183260"/>
    <lineage>
        <taxon>Eukaryota</taxon>
        <taxon>Viridiplantae</taxon>
        <taxon>Streptophyta</taxon>
        <taxon>Embryophyta</taxon>
        <taxon>Tracheophyta</taxon>
        <taxon>Spermatophyta</taxon>
        <taxon>Magnoliopsida</taxon>
        <taxon>eudicotyledons</taxon>
        <taxon>Gunneridae</taxon>
        <taxon>Pentapetalae</taxon>
        <taxon>rosids</taxon>
        <taxon>malvids</taxon>
        <taxon>Malvales</taxon>
        <taxon>Malvaceae</taxon>
        <taxon>Malvoideae</taxon>
        <taxon>Hibiscus</taxon>
    </lineage>
</organism>
<comment type="caution">
    <text evidence="1">The sequence shown here is derived from an EMBL/GenBank/DDBJ whole genome shotgun (WGS) entry which is preliminary data.</text>
</comment>
<dbReference type="PANTHER" id="PTHR33033:SF121">
    <property type="entry name" value="POLYNUCLEOTIDYL TRANSFERASE, RIBONUCLEASE H-LIKE SUPERFAMILY PROTEIN"/>
    <property type="match status" value="1"/>
</dbReference>
<dbReference type="InterPro" id="IPR012337">
    <property type="entry name" value="RNaseH-like_sf"/>
</dbReference>
<dbReference type="EMBL" id="JBBPBN010001039">
    <property type="protein sequence ID" value="KAK8480394.1"/>
    <property type="molecule type" value="Genomic_DNA"/>
</dbReference>
<reference evidence="1 2" key="1">
    <citation type="journal article" date="2024" name="G3 (Bethesda)">
        <title>Genome assembly of Hibiscus sabdariffa L. provides insights into metabolisms of medicinal natural products.</title>
        <authorList>
            <person name="Kim T."/>
        </authorList>
    </citation>
    <scope>NUCLEOTIDE SEQUENCE [LARGE SCALE GENOMIC DNA]</scope>
    <source>
        <strain evidence="1">TK-2024</strain>
        <tissue evidence="1">Old leaves</tissue>
    </source>
</reference>
<gene>
    <name evidence="1" type="ORF">V6N11_072856</name>
</gene>
<evidence type="ECO:0000313" key="1">
    <source>
        <dbReference type="EMBL" id="KAK8480394.1"/>
    </source>
</evidence>
<sequence>MPINFSSLASTWFSLVTPFRSKSLWNLGLFSISWSVWLCRNDVIVKGAKVDVNHLFDLCISRFNWWCRAKWPFAVSSISDCIRCPSSISLISIDRPSLPIKHHIGFDPQALIFNVDGVVCGGFGHVGIGGLLRNHLNITLISFSKFAGFFYASSAELLDIKEACSLFSSSPWGKSFSLIVECDCPLVVNWLLHPSRAPFVFKHLIYECLSVCENIKWVINSIPRTENVSGDLLAKKRVCIVLKIQFILLAEWSLGTVVSLLDYSKWRVWSSISCPALRIFEKDRTCCS</sequence>
<proteinExistence type="predicted"/>
<dbReference type="InterPro" id="IPR036397">
    <property type="entry name" value="RNaseH_sf"/>
</dbReference>
<keyword evidence="2" id="KW-1185">Reference proteome</keyword>
<evidence type="ECO:0000313" key="2">
    <source>
        <dbReference type="Proteomes" id="UP001396334"/>
    </source>
</evidence>
<accession>A0ABR1ZIR1</accession>
<protein>
    <submittedName>
        <fullName evidence="1">Uncharacterized protein</fullName>
    </submittedName>
</protein>